<proteinExistence type="predicted"/>
<dbReference type="AlphaFoldDB" id="D9X711"/>
<evidence type="ECO:0000313" key="3">
    <source>
        <dbReference type="Proteomes" id="UP000004184"/>
    </source>
</evidence>
<organism evidence="2 3">
    <name type="scientific">Streptomyces viridochromogenes (strain DSM 40736 / JCM 4977 / BCRC 1201 / Tue 494)</name>
    <dbReference type="NCBI Taxonomy" id="591159"/>
    <lineage>
        <taxon>Bacteria</taxon>
        <taxon>Bacillati</taxon>
        <taxon>Actinomycetota</taxon>
        <taxon>Actinomycetes</taxon>
        <taxon>Kitasatosporales</taxon>
        <taxon>Streptomycetaceae</taxon>
        <taxon>Streptomyces</taxon>
    </lineage>
</organism>
<dbReference type="HOGENOM" id="CLU_174110_0_0_11"/>
<dbReference type="EMBL" id="GG657757">
    <property type="protein sequence ID" value="EFL34078.1"/>
    <property type="molecule type" value="Genomic_DNA"/>
</dbReference>
<feature type="region of interest" description="Disordered" evidence="1">
    <location>
        <begin position="1"/>
        <end position="20"/>
    </location>
</feature>
<name>D9X711_STRVT</name>
<dbReference type="eggNOG" id="ENOG502ZSAG">
    <property type="taxonomic scope" value="Bacteria"/>
</dbReference>
<reference evidence="3" key="1">
    <citation type="submission" date="2009-02" db="EMBL/GenBank/DDBJ databases">
        <title>Annotation of Streptomyces viridochromogenes strain DSM 40736.</title>
        <authorList>
            <consortium name="The Broad Institute Genome Sequencing Platform"/>
            <consortium name="Broad Institute Microbial Sequencing Center"/>
            <person name="Fischbach M."/>
            <person name="Godfrey P."/>
            <person name="Ward D."/>
            <person name="Young S."/>
            <person name="Zeng Q."/>
            <person name="Koehrsen M."/>
            <person name="Alvarado L."/>
            <person name="Berlin A.M."/>
            <person name="Bochicchio J."/>
            <person name="Borenstein D."/>
            <person name="Chapman S.B."/>
            <person name="Chen Z."/>
            <person name="Engels R."/>
            <person name="Freedman E."/>
            <person name="Gellesch M."/>
            <person name="Goldberg J."/>
            <person name="Griggs A."/>
            <person name="Gujja S."/>
            <person name="Heilman E.R."/>
            <person name="Heiman D.I."/>
            <person name="Hepburn T.A."/>
            <person name="Howarth C."/>
            <person name="Jen D."/>
            <person name="Larson L."/>
            <person name="Lewis B."/>
            <person name="Mehta T."/>
            <person name="Park D."/>
            <person name="Pearson M."/>
            <person name="Richards J."/>
            <person name="Roberts A."/>
            <person name="Saif S."/>
            <person name="Shea T.D."/>
            <person name="Shenoy N."/>
            <person name="Sisk P."/>
            <person name="Stolte C."/>
            <person name="Sykes S.N."/>
            <person name="Thomson T."/>
            <person name="Walk T."/>
            <person name="White J."/>
            <person name="Yandava C."/>
            <person name="Straight P."/>
            <person name="Clardy J."/>
            <person name="Hung D."/>
            <person name="Kolter R."/>
            <person name="Mekalanos J."/>
            <person name="Walker S."/>
            <person name="Walsh C.T."/>
            <person name="Wieland-Brown L.C."/>
            <person name="Haas B."/>
            <person name="Nusbaum C."/>
            <person name="Birren B."/>
        </authorList>
    </citation>
    <scope>NUCLEOTIDE SEQUENCE [LARGE SCALE GENOMIC DNA]</scope>
    <source>
        <strain evidence="3">DSM 40736 / JCM 4977 / BCRC 1201 / Tue 494</strain>
    </source>
</reference>
<dbReference type="Proteomes" id="UP000004184">
    <property type="component" value="Unassembled WGS sequence"/>
</dbReference>
<evidence type="ECO:0000313" key="2">
    <source>
        <dbReference type="EMBL" id="EFL34078.1"/>
    </source>
</evidence>
<evidence type="ECO:0000256" key="1">
    <source>
        <dbReference type="SAM" id="MobiDB-lite"/>
    </source>
</evidence>
<protein>
    <submittedName>
        <fullName evidence="2">Predicted protein</fullName>
    </submittedName>
</protein>
<keyword evidence="3" id="KW-1185">Reference proteome</keyword>
<dbReference type="STRING" id="591159.SSQG_04596"/>
<gene>
    <name evidence="2" type="ORF">SSQG_04596</name>
</gene>
<sequence>MRVSAVPDSQAKVPNPRKADLERLRSDLAKEVESLRKALKGPTEEIGGDKVWVGRNARTWHRELDGRHKKLGEQVDRLLPLVDAAIRSEPEKVLPTEARMYNTGA</sequence>
<accession>D9X711</accession>